<gene>
    <name evidence="1" type="ORF">JTE90_026222</name>
</gene>
<evidence type="ECO:0000313" key="2">
    <source>
        <dbReference type="Proteomes" id="UP000827092"/>
    </source>
</evidence>
<accession>A0AAV6THW9</accession>
<reference evidence="1 2" key="1">
    <citation type="journal article" date="2022" name="Nat. Ecol. Evol.">
        <title>A masculinizing supergene underlies an exaggerated male reproductive morph in a spider.</title>
        <authorList>
            <person name="Hendrickx F."/>
            <person name="De Corte Z."/>
            <person name="Sonet G."/>
            <person name="Van Belleghem S.M."/>
            <person name="Kostlbacher S."/>
            <person name="Vangestel C."/>
        </authorList>
    </citation>
    <scope>NUCLEOTIDE SEQUENCE [LARGE SCALE GENOMIC DNA]</scope>
    <source>
        <strain evidence="1">W744_W776</strain>
    </source>
</reference>
<dbReference type="EMBL" id="JAFNEN010004174">
    <property type="protein sequence ID" value="KAG8171307.1"/>
    <property type="molecule type" value="Genomic_DNA"/>
</dbReference>
<sequence length="59" mass="6890">MPLEVPYQFSKSPFLLEASQLGQIFCRLVRNSSSFSFLKPLLLLDGRGLHFLLNHCFFW</sequence>
<evidence type="ECO:0000313" key="1">
    <source>
        <dbReference type="EMBL" id="KAG8171307.1"/>
    </source>
</evidence>
<dbReference type="AlphaFoldDB" id="A0AAV6THW9"/>
<protein>
    <submittedName>
        <fullName evidence="1">Uncharacterized protein</fullName>
    </submittedName>
</protein>
<keyword evidence="2" id="KW-1185">Reference proteome</keyword>
<comment type="caution">
    <text evidence="1">The sequence shown here is derived from an EMBL/GenBank/DDBJ whole genome shotgun (WGS) entry which is preliminary data.</text>
</comment>
<name>A0AAV6THW9_9ARAC</name>
<dbReference type="Proteomes" id="UP000827092">
    <property type="component" value="Unassembled WGS sequence"/>
</dbReference>
<feature type="non-terminal residue" evidence="1">
    <location>
        <position position="59"/>
    </location>
</feature>
<proteinExistence type="predicted"/>
<organism evidence="1 2">
    <name type="scientific">Oedothorax gibbosus</name>
    <dbReference type="NCBI Taxonomy" id="931172"/>
    <lineage>
        <taxon>Eukaryota</taxon>
        <taxon>Metazoa</taxon>
        <taxon>Ecdysozoa</taxon>
        <taxon>Arthropoda</taxon>
        <taxon>Chelicerata</taxon>
        <taxon>Arachnida</taxon>
        <taxon>Araneae</taxon>
        <taxon>Araneomorphae</taxon>
        <taxon>Entelegynae</taxon>
        <taxon>Araneoidea</taxon>
        <taxon>Linyphiidae</taxon>
        <taxon>Erigoninae</taxon>
        <taxon>Oedothorax</taxon>
    </lineage>
</organism>